<evidence type="ECO:0000259" key="6">
    <source>
        <dbReference type="PROSITE" id="PS51007"/>
    </source>
</evidence>
<keyword evidence="1 4" id="KW-0349">Heme</keyword>
<organism evidence="7 8">
    <name type="scientific">Persicitalea jodogahamensis</name>
    <dbReference type="NCBI Taxonomy" id="402147"/>
    <lineage>
        <taxon>Bacteria</taxon>
        <taxon>Pseudomonadati</taxon>
        <taxon>Bacteroidota</taxon>
        <taxon>Cytophagia</taxon>
        <taxon>Cytophagales</taxon>
        <taxon>Spirosomataceae</taxon>
        <taxon>Persicitalea</taxon>
    </lineage>
</organism>
<evidence type="ECO:0000256" key="2">
    <source>
        <dbReference type="ARBA" id="ARBA00022723"/>
    </source>
</evidence>
<dbReference type="Pfam" id="PF00034">
    <property type="entry name" value="Cytochrom_C"/>
    <property type="match status" value="1"/>
</dbReference>
<dbReference type="PANTHER" id="PTHR35008:SF8">
    <property type="entry name" value="ALCOHOL DEHYDROGENASE CYTOCHROME C SUBUNIT"/>
    <property type="match status" value="1"/>
</dbReference>
<dbReference type="RefSeq" id="WP_189563513.1">
    <property type="nucleotide sequence ID" value="NZ_BMXF01000001.1"/>
</dbReference>
<keyword evidence="5" id="KW-0472">Membrane</keyword>
<dbReference type="PROSITE" id="PS51007">
    <property type="entry name" value="CYTC"/>
    <property type="match status" value="2"/>
</dbReference>
<protein>
    <recommendedName>
        <fullName evidence="6">Cytochrome c domain-containing protein</fullName>
    </recommendedName>
</protein>
<keyword evidence="5" id="KW-1133">Transmembrane helix</keyword>
<dbReference type="Gene3D" id="1.10.760.10">
    <property type="entry name" value="Cytochrome c-like domain"/>
    <property type="match status" value="2"/>
</dbReference>
<dbReference type="InterPro" id="IPR036909">
    <property type="entry name" value="Cyt_c-like_dom_sf"/>
</dbReference>
<feature type="domain" description="Cytochrome c" evidence="6">
    <location>
        <begin position="196"/>
        <end position="312"/>
    </location>
</feature>
<dbReference type="InterPro" id="IPR009056">
    <property type="entry name" value="Cyt_c-like_dom"/>
</dbReference>
<dbReference type="SUPFAM" id="SSF46626">
    <property type="entry name" value="Cytochrome c"/>
    <property type="match status" value="2"/>
</dbReference>
<reference evidence="7 8" key="1">
    <citation type="journal article" date="2014" name="Int. J. Syst. Evol. Microbiol.">
        <title>Complete genome sequence of Corynebacterium casei LMG S-19264T (=DSM 44701T), isolated from a smear-ripened cheese.</title>
        <authorList>
            <consortium name="US DOE Joint Genome Institute (JGI-PGF)"/>
            <person name="Walter F."/>
            <person name="Albersmeier A."/>
            <person name="Kalinowski J."/>
            <person name="Ruckert C."/>
        </authorList>
    </citation>
    <scope>NUCLEOTIDE SEQUENCE [LARGE SCALE GENOMIC DNA]</scope>
    <source>
        <strain evidence="7 8">KCTC 12866</strain>
    </source>
</reference>
<feature type="domain" description="Cytochrome c" evidence="6">
    <location>
        <begin position="46"/>
        <end position="160"/>
    </location>
</feature>
<keyword evidence="8" id="KW-1185">Reference proteome</keyword>
<keyword evidence="2 4" id="KW-0479">Metal-binding</keyword>
<dbReference type="GO" id="GO:0020037">
    <property type="term" value="F:heme binding"/>
    <property type="evidence" value="ECO:0007669"/>
    <property type="project" value="InterPro"/>
</dbReference>
<evidence type="ECO:0000256" key="4">
    <source>
        <dbReference type="PROSITE-ProRule" id="PRU00433"/>
    </source>
</evidence>
<dbReference type="EMBL" id="BMXF01000001">
    <property type="protein sequence ID" value="GHB60651.1"/>
    <property type="molecule type" value="Genomic_DNA"/>
</dbReference>
<comment type="caution">
    <text evidence="7">The sequence shown here is derived from an EMBL/GenBank/DDBJ whole genome shotgun (WGS) entry which is preliminary data.</text>
</comment>
<keyword evidence="3 4" id="KW-0408">Iron</keyword>
<evidence type="ECO:0000256" key="1">
    <source>
        <dbReference type="ARBA" id="ARBA00022617"/>
    </source>
</evidence>
<evidence type="ECO:0000256" key="3">
    <source>
        <dbReference type="ARBA" id="ARBA00023004"/>
    </source>
</evidence>
<dbReference type="PANTHER" id="PTHR35008">
    <property type="entry name" value="BLL4482 PROTEIN-RELATED"/>
    <property type="match status" value="1"/>
</dbReference>
<evidence type="ECO:0000313" key="8">
    <source>
        <dbReference type="Proteomes" id="UP000598271"/>
    </source>
</evidence>
<gene>
    <name evidence="7" type="ORF">GCM10007390_12970</name>
</gene>
<name>A0A8J3D2H2_9BACT</name>
<sequence length="332" mass="36156">MKKVLKVIGLILGVAVVGVIGAMAYVKLALPDVGAAPEMKIEITPARLERGEYLAQHVALCADCHGTRDFSRFSGPMVPGTVGKGGELFDQKMGFPGSFTSKNITPYGIGDWTDGEIYRAITTGVSRDGHAFFPVMPYPYYGRMNEEDVKSIVAYLRSLKPIESQPADSRPDFPMNFILNTIPKEADPMPLPSPGDELATGKYLTTLAGCAECHTPVQQGQIIPEKMFSGGRAFDLPTGTVYTANITPDKATGIGSWTKEAFVARFRAYADSGYVPPKVGPNEMQTIMPWTMYGGMKPEDLGAIYTYLMSVQPIDNPVPQKFKPREPEVASR</sequence>
<dbReference type="GO" id="GO:0009055">
    <property type="term" value="F:electron transfer activity"/>
    <property type="evidence" value="ECO:0007669"/>
    <property type="project" value="InterPro"/>
</dbReference>
<dbReference type="InterPro" id="IPR051459">
    <property type="entry name" value="Cytochrome_c-type_DH"/>
</dbReference>
<proteinExistence type="predicted"/>
<evidence type="ECO:0000256" key="5">
    <source>
        <dbReference type="SAM" id="Phobius"/>
    </source>
</evidence>
<keyword evidence="5" id="KW-0812">Transmembrane</keyword>
<dbReference type="Proteomes" id="UP000598271">
    <property type="component" value="Unassembled WGS sequence"/>
</dbReference>
<feature type="transmembrane region" description="Helical" evidence="5">
    <location>
        <begin position="7"/>
        <end position="26"/>
    </location>
</feature>
<dbReference type="AlphaFoldDB" id="A0A8J3D2H2"/>
<evidence type="ECO:0000313" key="7">
    <source>
        <dbReference type="EMBL" id="GHB60651.1"/>
    </source>
</evidence>
<accession>A0A8J3D2H2</accession>
<dbReference type="GO" id="GO:0046872">
    <property type="term" value="F:metal ion binding"/>
    <property type="evidence" value="ECO:0007669"/>
    <property type="project" value="UniProtKB-KW"/>
</dbReference>